<name>A0A5B7DPM8_PORTR</name>
<proteinExistence type="predicted"/>
<accession>A0A5B7DPM8</accession>
<organism evidence="1 2">
    <name type="scientific">Portunus trituberculatus</name>
    <name type="common">Swimming crab</name>
    <name type="synonym">Neptunus trituberculatus</name>
    <dbReference type="NCBI Taxonomy" id="210409"/>
    <lineage>
        <taxon>Eukaryota</taxon>
        <taxon>Metazoa</taxon>
        <taxon>Ecdysozoa</taxon>
        <taxon>Arthropoda</taxon>
        <taxon>Crustacea</taxon>
        <taxon>Multicrustacea</taxon>
        <taxon>Malacostraca</taxon>
        <taxon>Eumalacostraca</taxon>
        <taxon>Eucarida</taxon>
        <taxon>Decapoda</taxon>
        <taxon>Pleocyemata</taxon>
        <taxon>Brachyura</taxon>
        <taxon>Eubrachyura</taxon>
        <taxon>Portunoidea</taxon>
        <taxon>Portunidae</taxon>
        <taxon>Portuninae</taxon>
        <taxon>Portunus</taxon>
    </lineage>
</organism>
<sequence length="77" mass="8823">MKALESKELGRQVAYQCIAYEVLSGDMCHVNMRTALQLAVHEFRWFFLACKEDMVSPAFLIESADLKIETLDGVKPW</sequence>
<protein>
    <submittedName>
        <fullName evidence="1">Uncharacterized protein</fullName>
    </submittedName>
</protein>
<evidence type="ECO:0000313" key="2">
    <source>
        <dbReference type="Proteomes" id="UP000324222"/>
    </source>
</evidence>
<keyword evidence="2" id="KW-1185">Reference proteome</keyword>
<dbReference type="AlphaFoldDB" id="A0A5B7DPM8"/>
<reference evidence="1 2" key="1">
    <citation type="submission" date="2019-05" db="EMBL/GenBank/DDBJ databases">
        <title>Another draft genome of Portunus trituberculatus and its Hox gene families provides insights of decapod evolution.</title>
        <authorList>
            <person name="Jeong J.-H."/>
            <person name="Song I."/>
            <person name="Kim S."/>
            <person name="Choi T."/>
            <person name="Kim D."/>
            <person name="Ryu S."/>
            <person name="Kim W."/>
        </authorList>
    </citation>
    <scope>NUCLEOTIDE SEQUENCE [LARGE SCALE GENOMIC DNA]</scope>
    <source>
        <tissue evidence="1">Muscle</tissue>
    </source>
</reference>
<evidence type="ECO:0000313" key="1">
    <source>
        <dbReference type="EMBL" id="MPC22876.1"/>
    </source>
</evidence>
<dbReference type="EMBL" id="VSRR010001137">
    <property type="protein sequence ID" value="MPC22876.1"/>
    <property type="molecule type" value="Genomic_DNA"/>
</dbReference>
<dbReference type="Proteomes" id="UP000324222">
    <property type="component" value="Unassembled WGS sequence"/>
</dbReference>
<comment type="caution">
    <text evidence="1">The sequence shown here is derived from an EMBL/GenBank/DDBJ whole genome shotgun (WGS) entry which is preliminary data.</text>
</comment>
<gene>
    <name evidence="1" type="ORF">E2C01_015903</name>
</gene>